<proteinExistence type="predicted"/>
<protein>
    <recommendedName>
        <fullName evidence="3">CUB domain-containing protein</fullName>
    </recommendedName>
</protein>
<dbReference type="AlphaFoldDB" id="A0A1D1V6Y7"/>
<dbReference type="Proteomes" id="UP000186922">
    <property type="component" value="Unassembled WGS sequence"/>
</dbReference>
<comment type="caution">
    <text evidence="1">The sequence shown here is derived from an EMBL/GenBank/DDBJ whole genome shotgun (WGS) entry which is preliminary data.</text>
</comment>
<dbReference type="EMBL" id="BDGG01000003">
    <property type="protein sequence ID" value="GAU96670.1"/>
    <property type="molecule type" value="Genomic_DNA"/>
</dbReference>
<name>A0A1D1V6Y7_RAMVA</name>
<accession>A0A1D1V6Y7</accession>
<keyword evidence="2" id="KW-1185">Reference proteome</keyword>
<evidence type="ECO:0000313" key="2">
    <source>
        <dbReference type="Proteomes" id="UP000186922"/>
    </source>
</evidence>
<evidence type="ECO:0008006" key="3">
    <source>
        <dbReference type="Google" id="ProtNLM"/>
    </source>
</evidence>
<evidence type="ECO:0000313" key="1">
    <source>
        <dbReference type="EMBL" id="GAU96670.1"/>
    </source>
</evidence>
<sequence length="175" mass="19679">MIWKSWYCCHFHFSRYCQLWRKTLQVWNEILSLNSRRNFTLNFGHLLYSGPTGASIVPVVGSCHKIVSGTATTGKVRSHDGFPSSPYSPGYQCRTVISVPFGRTVEVTVGGNNSTAGLRPWDYAVLVDGSVSRKLSFMCDVDKYKKALGRNGEHFVGKSKQVCQTIWKVAHTIRQ</sequence>
<organism evidence="1 2">
    <name type="scientific">Ramazzottius varieornatus</name>
    <name type="common">Water bear</name>
    <name type="synonym">Tardigrade</name>
    <dbReference type="NCBI Taxonomy" id="947166"/>
    <lineage>
        <taxon>Eukaryota</taxon>
        <taxon>Metazoa</taxon>
        <taxon>Ecdysozoa</taxon>
        <taxon>Tardigrada</taxon>
        <taxon>Eutardigrada</taxon>
        <taxon>Parachela</taxon>
        <taxon>Hypsibioidea</taxon>
        <taxon>Ramazzottiidae</taxon>
        <taxon>Ramazzottius</taxon>
    </lineage>
</organism>
<gene>
    <name evidence="1" type="primary">RvY_08085</name>
    <name evidence="1" type="synonym">RvY_08085.1</name>
    <name evidence="1" type="ORF">RvY_08085-1</name>
</gene>
<reference evidence="1 2" key="1">
    <citation type="journal article" date="2016" name="Nat. Commun.">
        <title>Extremotolerant tardigrade genome and improved radiotolerance of human cultured cells by tardigrade-unique protein.</title>
        <authorList>
            <person name="Hashimoto T."/>
            <person name="Horikawa D.D."/>
            <person name="Saito Y."/>
            <person name="Kuwahara H."/>
            <person name="Kozuka-Hata H."/>
            <person name="Shin-I T."/>
            <person name="Minakuchi Y."/>
            <person name="Ohishi K."/>
            <person name="Motoyama A."/>
            <person name="Aizu T."/>
            <person name="Enomoto A."/>
            <person name="Kondo K."/>
            <person name="Tanaka S."/>
            <person name="Hara Y."/>
            <person name="Koshikawa S."/>
            <person name="Sagara H."/>
            <person name="Miura T."/>
            <person name="Yokobori S."/>
            <person name="Miyagawa K."/>
            <person name="Suzuki Y."/>
            <person name="Kubo T."/>
            <person name="Oyama M."/>
            <person name="Kohara Y."/>
            <person name="Fujiyama A."/>
            <person name="Arakawa K."/>
            <person name="Katayama T."/>
            <person name="Toyoda A."/>
            <person name="Kunieda T."/>
        </authorList>
    </citation>
    <scope>NUCLEOTIDE SEQUENCE [LARGE SCALE GENOMIC DNA]</scope>
    <source>
        <strain evidence="1 2">YOKOZUNA-1</strain>
    </source>
</reference>